<dbReference type="Pfam" id="PF03972">
    <property type="entry name" value="MmgE_PrpD_N"/>
    <property type="match status" value="1"/>
</dbReference>
<dbReference type="InterPro" id="IPR042183">
    <property type="entry name" value="MmgE/PrpD_sf_1"/>
</dbReference>
<evidence type="ECO:0000313" key="5">
    <source>
        <dbReference type="Proteomes" id="UP000245845"/>
    </source>
</evidence>
<dbReference type="Proteomes" id="UP000245845">
    <property type="component" value="Unassembled WGS sequence"/>
</dbReference>
<dbReference type="InterPro" id="IPR045336">
    <property type="entry name" value="MmgE_PrpD_N"/>
</dbReference>
<dbReference type="InterPro" id="IPR036148">
    <property type="entry name" value="MmgE/PrpD_sf"/>
</dbReference>
<proteinExistence type="inferred from homology"/>
<protein>
    <submittedName>
        <fullName evidence="4">2-methylcitrate dehydratase PrpD</fullName>
    </submittedName>
</protein>
<evidence type="ECO:0000256" key="1">
    <source>
        <dbReference type="ARBA" id="ARBA00006174"/>
    </source>
</evidence>
<dbReference type="InterPro" id="IPR005656">
    <property type="entry name" value="MmgE_PrpD"/>
</dbReference>
<dbReference type="EMBL" id="QGDL01000007">
    <property type="protein sequence ID" value="PWJ28994.1"/>
    <property type="molecule type" value="Genomic_DNA"/>
</dbReference>
<name>A0A2Y9BDZ8_9FIRM</name>
<reference evidence="4 5" key="1">
    <citation type="submission" date="2018-05" db="EMBL/GenBank/DDBJ databases">
        <title>The Hungate 1000. A catalogue of reference genomes from the rumen microbiome.</title>
        <authorList>
            <person name="Kelly W."/>
        </authorList>
    </citation>
    <scope>NUCLEOTIDE SEQUENCE [LARGE SCALE GENOMIC DNA]</scope>
    <source>
        <strain evidence="4 5">NLAE-zl-C242</strain>
    </source>
</reference>
<dbReference type="SUPFAM" id="SSF103378">
    <property type="entry name" value="2-methylcitrate dehydratase PrpD"/>
    <property type="match status" value="1"/>
</dbReference>
<dbReference type="Gene3D" id="1.10.4100.10">
    <property type="entry name" value="2-methylcitrate dehydratase PrpD"/>
    <property type="match status" value="1"/>
</dbReference>
<evidence type="ECO:0000313" key="4">
    <source>
        <dbReference type="EMBL" id="PWJ28994.1"/>
    </source>
</evidence>
<dbReference type="Gene3D" id="3.30.1330.120">
    <property type="entry name" value="2-methylcitrate dehydratase PrpD"/>
    <property type="match status" value="1"/>
</dbReference>
<dbReference type="InterPro" id="IPR042188">
    <property type="entry name" value="MmgE/PrpD_sf_2"/>
</dbReference>
<dbReference type="PANTHER" id="PTHR16943:SF8">
    <property type="entry name" value="2-METHYLCITRATE DEHYDRATASE"/>
    <property type="match status" value="1"/>
</dbReference>
<sequence>MGRKYFAANATDYTQKLADYAVDLKFGDIPAEVIERAKMLTLHTLGVALAAKPIELSDAAVKVAEAANGGKGGEASVWLGGDKLSMASAAFANGTLSDMLDWEDCAWAGHPNAGAIPAAMAVAEGLKKDGKAYLEAVVAALEVYQRVSMAVQPADDFDHNEGWAIANWQIFAASTPAAKLMGLTKQEMNQTFGASVLFAKMPSNLQQATMSNAYHYEYGITAQNGILAAMCAQNGVANLMDCFDIPNAYCEQLTKAVDRTWLDRNLDDRFYMMDILVKHWPANMWVQTPVELVDLLVKENHIHADDIAEIVVNPPTQYRMHFYEEGFESLMEAQFSIPYVIAAMLLDPKPGPNWYTPEMFKDPKLIEYAKKVKAGPDKEDTLLECFHIFQSGSHPEKSVTMTMKDGTVYEKTQRTHKGHPLDMLTLDEFCDLFRREASFTLTPERTEEIIDFVLNLENVDDMSKIHELLV</sequence>
<dbReference type="Pfam" id="PF19305">
    <property type="entry name" value="MmgE_PrpD_C"/>
    <property type="match status" value="1"/>
</dbReference>
<dbReference type="OrthoDB" id="1844111at2"/>
<comment type="similarity">
    <text evidence="1">Belongs to the PrpD family.</text>
</comment>
<dbReference type="InterPro" id="IPR045337">
    <property type="entry name" value="MmgE_PrpD_C"/>
</dbReference>
<dbReference type="RefSeq" id="WP_109731534.1">
    <property type="nucleotide sequence ID" value="NZ_BAAACK010000011.1"/>
</dbReference>
<dbReference type="AlphaFoldDB" id="A0A2Y9BDZ8"/>
<organism evidence="4 5">
    <name type="scientific">Faecalicatena orotica</name>
    <dbReference type="NCBI Taxonomy" id="1544"/>
    <lineage>
        <taxon>Bacteria</taxon>
        <taxon>Bacillati</taxon>
        <taxon>Bacillota</taxon>
        <taxon>Clostridia</taxon>
        <taxon>Lachnospirales</taxon>
        <taxon>Lachnospiraceae</taxon>
        <taxon>Faecalicatena</taxon>
    </lineage>
</organism>
<feature type="domain" description="MmgE/PrpD N-terminal" evidence="2">
    <location>
        <begin position="15"/>
        <end position="243"/>
    </location>
</feature>
<keyword evidence="5" id="KW-1185">Reference proteome</keyword>
<feature type="domain" description="MmgE/PrpD C-terminal" evidence="3">
    <location>
        <begin position="280"/>
        <end position="457"/>
    </location>
</feature>
<dbReference type="GO" id="GO:0016829">
    <property type="term" value="F:lyase activity"/>
    <property type="evidence" value="ECO:0007669"/>
    <property type="project" value="InterPro"/>
</dbReference>
<accession>A0A2Y9BDZ8</accession>
<comment type="caution">
    <text evidence="4">The sequence shown here is derived from an EMBL/GenBank/DDBJ whole genome shotgun (WGS) entry which is preliminary data.</text>
</comment>
<evidence type="ECO:0000259" key="3">
    <source>
        <dbReference type="Pfam" id="PF19305"/>
    </source>
</evidence>
<evidence type="ECO:0000259" key="2">
    <source>
        <dbReference type="Pfam" id="PF03972"/>
    </source>
</evidence>
<gene>
    <name evidence="4" type="ORF">A8806_107142</name>
</gene>
<dbReference type="PANTHER" id="PTHR16943">
    <property type="entry name" value="2-METHYLCITRATE DEHYDRATASE-RELATED"/>
    <property type="match status" value="1"/>
</dbReference>